<keyword evidence="2" id="KW-1133">Transmembrane helix</keyword>
<gene>
    <name evidence="4" type="ORF">D1627_13600</name>
</gene>
<reference evidence="5" key="1">
    <citation type="submission" date="2018-08" db="EMBL/GenBank/DDBJ databases">
        <title>Mucilaginibacter sp. MYSH2.</title>
        <authorList>
            <person name="Seo T."/>
        </authorList>
    </citation>
    <scope>NUCLEOTIDE SEQUENCE [LARGE SCALE GENOMIC DNA]</scope>
    <source>
        <strain evidence="5">KIRAN</strain>
    </source>
</reference>
<evidence type="ECO:0000256" key="2">
    <source>
        <dbReference type="SAM" id="Phobius"/>
    </source>
</evidence>
<sequence>MRLLTLSFILCFALLVPALAQQVSIELGKSPIPLNQYYTISIRLQNQQLKEYSPFPEMEGFKKSNKYSSTKTIITGGVTTTILTITQNYAALEEGKYALKPFTMKVNGQTVQSKGIEIEVTPLQTNGPPASNVPPDLITPDDSPEPLEQEDEPEFIDREDNAFLSLYTSKKEVFVGEGVNVALYFYLAEGDQRLLDFYDFVNQINSILRQLKQPNAWEETFDFSEITPENVTVQGERYLRFKLYEAVLYPLNREPLRFPQLQLKMIKYKVAKNPTLLTEDRQEGYKTFYSRPREVAIKELPPHPLRDVVPVGNYRLRERLSQRSVQVNKSFTYMFQVEGEGNLSAIMPPTPVVPPGLEFYPPDVQQDITKRSGRLLGSKRFSYTVLPREPGKYDMGNTMGWVYFNPTTAAYDTLRPSLQVQITGARDNDALVLSRDLGSFYNIIENEDNTLVDLHLFEEIRRYTNIILLVLLAVTAFVFIKK</sequence>
<evidence type="ECO:0000256" key="1">
    <source>
        <dbReference type="SAM" id="MobiDB-lite"/>
    </source>
</evidence>
<protein>
    <recommendedName>
        <fullName evidence="6">Protein BatD</fullName>
    </recommendedName>
</protein>
<dbReference type="RefSeq" id="WP_119432797.1">
    <property type="nucleotide sequence ID" value="NZ_QWGE01000004.1"/>
</dbReference>
<comment type="caution">
    <text evidence="4">The sequence shown here is derived from an EMBL/GenBank/DDBJ whole genome shotgun (WGS) entry which is preliminary data.</text>
</comment>
<dbReference type="OrthoDB" id="2079210at2"/>
<organism evidence="4 5">
    <name type="scientific">Pontibacter oryzae</name>
    <dbReference type="NCBI Taxonomy" id="2304593"/>
    <lineage>
        <taxon>Bacteria</taxon>
        <taxon>Pseudomonadati</taxon>
        <taxon>Bacteroidota</taxon>
        <taxon>Cytophagia</taxon>
        <taxon>Cytophagales</taxon>
        <taxon>Hymenobacteraceae</taxon>
        <taxon>Pontibacter</taxon>
    </lineage>
</organism>
<dbReference type="EMBL" id="QWGE01000004">
    <property type="protein sequence ID" value="RIJ36860.1"/>
    <property type="molecule type" value="Genomic_DNA"/>
</dbReference>
<dbReference type="AlphaFoldDB" id="A0A399RY14"/>
<dbReference type="PANTHER" id="PTHR40940">
    <property type="entry name" value="PROTEIN BATD-RELATED"/>
    <property type="match status" value="1"/>
</dbReference>
<name>A0A399RY14_9BACT</name>
<dbReference type="PANTHER" id="PTHR40940:SF2">
    <property type="entry name" value="BATD"/>
    <property type="match status" value="1"/>
</dbReference>
<evidence type="ECO:0000256" key="3">
    <source>
        <dbReference type="SAM" id="SignalP"/>
    </source>
</evidence>
<proteinExistence type="predicted"/>
<feature type="transmembrane region" description="Helical" evidence="2">
    <location>
        <begin position="463"/>
        <end position="480"/>
    </location>
</feature>
<feature type="signal peptide" evidence="3">
    <location>
        <begin position="1"/>
        <end position="20"/>
    </location>
</feature>
<keyword evidence="2" id="KW-0472">Membrane</keyword>
<keyword evidence="5" id="KW-1185">Reference proteome</keyword>
<dbReference type="InterPro" id="IPR025738">
    <property type="entry name" value="BatD"/>
</dbReference>
<keyword evidence="3" id="KW-0732">Signal</keyword>
<feature type="chain" id="PRO_5017310861" description="Protein BatD" evidence="3">
    <location>
        <begin position="21"/>
        <end position="482"/>
    </location>
</feature>
<evidence type="ECO:0008006" key="6">
    <source>
        <dbReference type="Google" id="ProtNLM"/>
    </source>
</evidence>
<evidence type="ECO:0000313" key="4">
    <source>
        <dbReference type="EMBL" id="RIJ36860.1"/>
    </source>
</evidence>
<evidence type="ECO:0000313" key="5">
    <source>
        <dbReference type="Proteomes" id="UP000266005"/>
    </source>
</evidence>
<dbReference type="Pfam" id="PF13584">
    <property type="entry name" value="BatD"/>
    <property type="match status" value="2"/>
</dbReference>
<keyword evidence="2" id="KW-0812">Transmembrane</keyword>
<dbReference type="Proteomes" id="UP000266005">
    <property type="component" value="Unassembled WGS sequence"/>
</dbReference>
<feature type="region of interest" description="Disordered" evidence="1">
    <location>
        <begin position="122"/>
        <end position="149"/>
    </location>
</feature>
<accession>A0A399RY14</accession>